<comment type="caution">
    <text evidence="1">The sequence shown here is derived from an EMBL/GenBank/DDBJ whole genome shotgun (WGS) entry which is preliminary data.</text>
</comment>
<gene>
    <name evidence="1" type="ORF">DFH08DRAFT_1081869</name>
</gene>
<name>A0AAD6ZWF2_9AGAR</name>
<dbReference type="AlphaFoldDB" id="A0AAD6ZWF2"/>
<dbReference type="EMBL" id="JARIHO010000024">
    <property type="protein sequence ID" value="KAJ7342835.1"/>
    <property type="molecule type" value="Genomic_DNA"/>
</dbReference>
<dbReference type="Proteomes" id="UP001218218">
    <property type="component" value="Unassembled WGS sequence"/>
</dbReference>
<proteinExistence type="predicted"/>
<sequence length="209" mass="23450">MRLWRRVLRAKYPLSRVAIAAIDQHGTASAPSRNIQYPKLEHLEIADFNITIHDFISFLTRSAPPLALFSIPDLELFYSNPADEADDDSTPIRTFLEVLGAAENFLPNLRNITLWACFSAREDYMAPICALTARRALAHAPLQSFRLIFPLDEADTALDGDIIGVAAVRRGRNGDLCRALEPQLRLNMKSIHLQRVLLLFNSYAGALIH</sequence>
<accession>A0AAD6ZWF2</accession>
<reference evidence="1" key="1">
    <citation type="submission" date="2023-03" db="EMBL/GenBank/DDBJ databases">
        <title>Massive genome expansion in bonnet fungi (Mycena s.s.) driven by repeated elements and novel gene families across ecological guilds.</title>
        <authorList>
            <consortium name="Lawrence Berkeley National Laboratory"/>
            <person name="Harder C.B."/>
            <person name="Miyauchi S."/>
            <person name="Viragh M."/>
            <person name="Kuo A."/>
            <person name="Thoen E."/>
            <person name="Andreopoulos B."/>
            <person name="Lu D."/>
            <person name="Skrede I."/>
            <person name="Drula E."/>
            <person name="Henrissat B."/>
            <person name="Morin E."/>
            <person name="Kohler A."/>
            <person name="Barry K."/>
            <person name="LaButti K."/>
            <person name="Morin E."/>
            <person name="Salamov A."/>
            <person name="Lipzen A."/>
            <person name="Mereny Z."/>
            <person name="Hegedus B."/>
            <person name="Baldrian P."/>
            <person name="Stursova M."/>
            <person name="Weitz H."/>
            <person name="Taylor A."/>
            <person name="Grigoriev I.V."/>
            <person name="Nagy L.G."/>
            <person name="Martin F."/>
            <person name="Kauserud H."/>
        </authorList>
    </citation>
    <scope>NUCLEOTIDE SEQUENCE</scope>
    <source>
        <strain evidence="1">CBHHK002</strain>
    </source>
</reference>
<keyword evidence="2" id="KW-1185">Reference proteome</keyword>
<protein>
    <submittedName>
        <fullName evidence="1">Uncharacterized protein</fullName>
    </submittedName>
</protein>
<organism evidence="1 2">
    <name type="scientific">Mycena albidolilacea</name>
    <dbReference type="NCBI Taxonomy" id="1033008"/>
    <lineage>
        <taxon>Eukaryota</taxon>
        <taxon>Fungi</taxon>
        <taxon>Dikarya</taxon>
        <taxon>Basidiomycota</taxon>
        <taxon>Agaricomycotina</taxon>
        <taxon>Agaricomycetes</taxon>
        <taxon>Agaricomycetidae</taxon>
        <taxon>Agaricales</taxon>
        <taxon>Marasmiineae</taxon>
        <taxon>Mycenaceae</taxon>
        <taxon>Mycena</taxon>
    </lineage>
</organism>
<evidence type="ECO:0000313" key="1">
    <source>
        <dbReference type="EMBL" id="KAJ7342835.1"/>
    </source>
</evidence>
<evidence type="ECO:0000313" key="2">
    <source>
        <dbReference type="Proteomes" id="UP001218218"/>
    </source>
</evidence>